<keyword evidence="3" id="KW-1185">Reference proteome</keyword>
<dbReference type="EMBL" id="LWDX02044404">
    <property type="protein sequence ID" value="OEL22810.1"/>
    <property type="molecule type" value="Genomic_DNA"/>
</dbReference>
<sequence>LMWHSSSRCGCSPRGVSWTTSASAQSTPTGAPPPPPRATAPCWTCASTRTARCSSRGLTTASLTPTTASSSCGATVTRPYACSTPSPAMSSASPISCMK</sequence>
<evidence type="ECO:0000256" key="1">
    <source>
        <dbReference type="SAM" id="MobiDB-lite"/>
    </source>
</evidence>
<evidence type="ECO:0000313" key="3">
    <source>
        <dbReference type="Proteomes" id="UP000095767"/>
    </source>
</evidence>
<organism evidence="2 3">
    <name type="scientific">Dichanthelium oligosanthes</name>
    <dbReference type="NCBI Taxonomy" id="888268"/>
    <lineage>
        <taxon>Eukaryota</taxon>
        <taxon>Viridiplantae</taxon>
        <taxon>Streptophyta</taxon>
        <taxon>Embryophyta</taxon>
        <taxon>Tracheophyta</taxon>
        <taxon>Spermatophyta</taxon>
        <taxon>Magnoliopsida</taxon>
        <taxon>Liliopsida</taxon>
        <taxon>Poales</taxon>
        <taxon>Poaceae</taxon>
        <taxon>PACMAD clade</taxon>
        <taxon>Panicoideae</taxon>
        <taxon>Panicodae</taxon>
        <taxon>Paniceae</taxon>
        <taxon>Dichantheliinae</taxon>
        <taxon>Dichanthelium</taxon>
    </lineage>
</organism>
<dbReference type="Proteomes" id="UP000095767">
    <property type="component" value="Unassembled WGS sequence"/>
</dbReference>
<accession>A0A1E5VCE8</accession>
<gene>
    <name evidence="2" type="ORF">BAE44_0016170</name>
</gene>
<feature type="non-terminal residue" evidence="2">
    <location>
        <position position="1"/>
    </location>
</feature>
<name>A0A1E5VCE8_9POAL</name>
<feature type="compositionally biased region" description="Low complexity" evidence="1">
    <location>
        <begin position="19"/>
        <end position="29"/>
    </location>
</feature>
<evidence type="ECO:0000313" key="2">
    <source>
        <dbReference type="EMBL" id="OEL22810.1"/>
    </source>
</evidence>
<protein>
    <submittedName>
        <fullName evidence="2">Uncharacterized protein</fullName>
    </submittedName>
</protein>
<dbReference type="AlphaFoldDB" id="A0A1E5VCE8"/>
<proteinExistence type="predicted"/>
<comment type="caution">
    <text evidence="2">The sequence shown here is derived from an EMBL/GenBank/DDBJ whole genome shotgun (WGS) entry which is preliminary data.</text>
</comment>
<feature type="region of interest" description="Disordered" evidence="1">
    <location>
        <begin position="1"/>
        <end position="38"/>
    </location>
</feature>
<reference evidence="2 3" key="1">
    <citation type="submission" date="2016-09" db="EMBL/GenBank/DDBJ databases">
        <title>The draft genome of Dichanthelium oligosanthes: A C3 panicoid grass species.</title>
        <authorList>
            <person name="Studer A.J."/>
            <person name="Schnable J.C."/>
            <person name="Brutnell T.P."/>
        </authorList>
    </citation>
    <scope>NUCLEOTIDE SEQUENCE [LARGE SCALE GENOMIC DNA]</scope>
    <source>
        <strain evidence="3">cv. Kellogg 1175</strain>
        <tissue evidence="2">Leaf</tissue>
    </source>
</reference>